<evidence type="ECO:0000313" key="2">
    <source>
        <dbReference type="WBParaSite" id="TMUE_1000003187.1"/>
    </source>
</evidence>
<proteinExistence type="predicted"/>
<dbReference type="AlphaFoldDB" id="A0A5S6Q8A8"/>
<protein>
    <submittedName>
        <fullName evidence="2">Uncharacterized protein</fullName>
    </submittedName>
</protein>
<evidence type="ECO:0000313" key="1">
    <source>
        <dbReference type="Proteomes" id="UP000046395"/>
    </source>
</evidence>
<dbReference type="WBParaSite" id="TMUE_1000003187.1">
    <property type="protein sequence ID" value="TMUE_1000003187.1"/>
    <property type="gene ID" value="WBGene00292380"/>
</dbReference>
<dbReference type="Proteomes" id="UP000046395">
    <property type="component" value="Unassembled WGS sequence"/>
</dbReference>
<reference evidence="2" key="1">
    <citation type="submission" date="2019-12" db="UniProtKB">
        <authorList>
            <consortium name="WormBaseParasite"/>
        </authorList>
    </citation>
    <scope>IDENTIFICATION</scope>
</reference>
<accession>A0A5S6Q8A8</accession>
<keyword evidence="1" id="KW-1185">Reference proteome</keyword>
<name>A0A5S6Q8A8_TRIMR</name>
<sequence>MQNRGVVSAKLPLVPREGSAPLKLSGQGIGLIAAVLFNGRSACVACRHKLWDQSKKQRGETSIPWLLPLVDFKITKNSTKQAAFTRFCPDERLRTRPFACGEVCISFARETERPPSSALKSSYGAVQVILMVQSMANIL</sequence>
<organism evidence="1 2">
    <name type="scientific">Trichuris muris</name>
    <name type="common">Mouse whipworm</name>
    <dbReference type="NCBI Taxonomy" id="70415"/>
    <lineage>
        <taxon>Eukaryota</taxon>
        <taxon>Metazoa</taxon>
        <taxon>Ecdysozoa</taxon>
        <taxon>Nematoda</taxon>
        <taxon>Enoplea</taxon>
        <taxon>Dorylaimia</taxon>
        <taxon>Trichinellida</taxon>
        <taxon>Trichuridae</taxon>
        <taxon>Trichuris</taxon>
    </lineage>
</organism>